<evidence type="ECO:0000313" key="2">
    <source>
        <dbReference type="EMBL" id="QDU83372.1"/>
    </source>
</evidence>
<dbReference type="Proteomes" id="UP000319342">
    <property type="component" value="Chromosome"/>
</dbReference>
<dbReference type="AlphaFoldDB" id="A0A518CVW5"/>
<keyword evidence="1" id="KW-0812">Transmembrane</keyword>
<protein>
    <recommendedName>
        <fullName evidence="4">Prepilin-type N-terminal cleavage/methylation domain-containing protein</fullName>
    </recommendedName>
</protein>
<sequence length="206" mass="22657">MKPVLHIEGRNATNGGGFTLLEVLIAFTLVVILLFNATQLINTASKAGDHTAKQQELDQLADQVIDRIALALMAANEERTLPANSAPFNSDLINYETSLGVEDGETVWSEPERIALDTQDSMVSWYRNPETPDVFKLVWGKHVSEMQIDELGGNNADDNGNVLIDEKGLSFNIDRSSVQINLTLRQVLTDGTEISASTKTRVAFRN</sequence>
<evidence type="ECO:0008006" key="4">
    <source>
        <dbReference type="Google" id="ProtNLM"/>
    </source>
</evidence>
<proteinExistence type="predicted"/>
<gene>
    <name evidence="2" type="ORF">Pla163_04710</name>
</gene>
<keyword evidence="3" id="KW-1185">Reference proteome</keyword>
<reference evidence="2 3" key="1">
    <citation type="submission" date="2019-02" db="EMBL/GenBank/DDBJ databases">
        <title>Deep-cultivation of Planctomycetes and their phenomic and genomic characterization uncovers novel biology.</title>
        <authorList>
            <person name="Wiegand S."/>
            <person name="Jogler M."/>
            <person name="Boedeker C."/>
            <person name="Pinto D."/>
            <person name="Vollmers J."/>
            <person name="Rivas-Marin E."/>
            <person name="Kohn T."/>
            <person name="Peeters S.H."/>
            <person name="Heuer A."/>
            <person name="Rast P."/>
            <person name="Oberbeckmann S."/>
            <person name="Bunk B."/>
            <person name="Jeske O."/>
            <person name="Meyerdierks A."/>
            <person name="Storesund J.E."/>
            <person name="Kallscheuer N."/>
            <person name="Luecker S."/>
            <person name="Lage O.M."/>
            <person name="Pohl T."/>
            <person name="Merkel B.J."/>
            <person name="Hornburger P."/>
            <person name="Mueller R.-W."/>
            <person name="Bruemmer F."/>
            <person name="Labrenz M."/>
            <person name="Spormann A.M."/>
            <person name="Op den Camp H."/>
            <person name="Overmann J."/>
            <person name="Amann R."/>
            <person name="Jetten M.S.M."/>
            <person name="Mascher T."/>
            <person name="Medema M.H."/>
            <person name="Devos D.P."/>
            <person name="Kaster A.-K."/>
            <person name="Ovreas L."/>
            <person name="Rohde M."/>
            <person name="Galperin M.Y."/>
            <person name="Jogler C."/>
        </authorList>
    </citation>
    <scope>NUCLEOTIDE SEQUENCE [LARGE SCALE GENOMIC DNA]</scope>
    <source>
        <strain evidence="2 3">Pla163</strain>
    </source>
</reference>
<dbReference type="EMBL" id="CP036290">
    <property type="protein sequence ID" value="QDU83372.1"/>
    <property type="molecule type" value="Genomic_DNA"/>
</dbReference>
<accession>A0A518CVW5</accession>
<evidence type="ECO:0000313" key="3">
    <source>
        <dbReference type="Proteomes" id="UP000319342"/>
    </source>
</evidence>
<name>A0A518CVW5_9BACT</name>
<feature type="transmembrane region" description="Helical" evidence="1">
    <location>
        <begin position="12"/>
        <end position="35"/>
    </location>
</feature>
<evidence type="ECO:0000256" key="1">
    <source>
        <dbReference type="SAM" id="Phobius"/>
    </source>
</evidence>
<keyword evidence="1" id="KW-1133">Transmembrane helix</keyword>
<organism evidence="2 3">
    <name type="scientific">Rohdeia mirabilis</name>
    <dbReference type="NCBI Taxonomy" id="2528008"/>
    <lineage>
        <taxon>Bacteria</taxon>
        <taxon>Pseudomonadati</taxon>
        <taxon>Planctomycetota</taxon>
        <taxon>Planctomycetia</taxon>
        <taxon>Planctomycetia incertae sedis</taxon>
        <taxon>Rohdeia</taxon>
    </lineage>
</organism>
<keyword evidence="1" id="KW-0472">Membrane</keyword>